<feature type="transmembrane region" description="Helical" evidence="7">
    <location>
        <begin position="292"/>
        <end position="323"/>
    </location>
</feature>
<evidence type="ECO:0000256" key="3">
    <source>
        <dbReference type="ARBA" id="ARBA00022692"/>
    </source>
</evidence>
<proteinExistence type="predicted"/>
<gene>
    <name evidence="8" type="ORF">ENT43_01945</name>
</gene>
<reference evidence="8" key="1">
    <citation type="journal article" date="2020" name="mSystems">
        <title>Genome- and Community-Level Interaction Insights into Carbon Utilization and Element Cycling Functions of Hydrothermarchaeota in Hydrothermal Sediment.</title>
        <authorList>
            <person name="Zhou Z."/>
            <person name="Liu Y."/>
            <person name="Xu W."/>
            <person name="Pan J."/>
            <person name="Luo Z.H."/>
            <person name="Li M."/>
        </authorList>
    </citation>
    <scope>NUCLEOTIDE SEQUENCE [LARGE SCALE GENOMIC DNA]</scope>
    <source>
        <strain evidence="8">SpSt-579</strain>
    </source>
</reference>
<comment type="subcellular location">
    <subcellularLocation>
        <location evidence="1">Endomembrane system</location>
        <topology evidence="1">Multi-pass membrane protein</topology>
    </subcellularLocation>
    <subcellularLocation>
        <location evidence="2">Endoplasmic reticulum membrane</location>
    </subcellularLocation>
</comment>
<comment type="caution">
    <text evidence="8">The sequence shown here is derived from an EMBL/GenBank/DDBJ whole genome shotgun (WGS) entry which is preliminary data.</text>
</comment>
<feature type="transmembrane region" description="Helical" evidence="7">
    <location>
        <begin position="330"/>
        <end position="350"/>
    </location>
</feature>
<dbReference type="GO" id="GO:0006629">
    <property type="term" value="P:lipid metabolic process"/>
    <property type="evidence" value="ECO:0007669"/>
    <property type="project" value="TreeGrafter"/>
</dbReference>
<evidence type="ECO:0000313" key="8">
    <source>
        <dbReference type="EMBL" id="HGT71001.1"/>
    </source>
</evidence>
<name>A0A7C4R5J9_UNCC3</name>
<dbReference type="GO" id="GO:0012505">
    <property type="term" value="C:endomembrane system"/>
    <property type="evidence" value="ECO:0007669"/>
    <property type="project" value="UniProtKB-SubCell"/>
</dbReference>
<evidence type="ECO:0000256" key="1">
    <source>
        <dbReference type="ARBA" id="ARBA00004127"/>
    </source>
</evidence>
<evidence type="ECO:0000256" key="2">
    <source>
        <dbReference type="ARBA" id="ARBA00004586"/>
    </source>
</evidence>
<dbReference type="PANTHER" id="PTHR13416:SF2">
    <property type="entry name" value="TRANSMEMBRANE PROTEIN 43"/>
    <property type="match status" value="1"/>
</dbReference>
<evidence type="ECO:0000256" key="6">
    <source>
        <dbReference type="ARBA" id="ARBA00023136"/>
    </source>
</evidence>
<dbReference type="PANTHER" id="PTHR13416">
    <property type="match status" value="1"/>
</dbReference>
<evidence type="ECO:0000256" key="4">
    <source>
        <dbReference type="ARBA" id="ARBA00022824"/>
    </source>
</evidence>
<evidence type="ECO:0000256" key="5">
    <source>
        <dbReference type="ARBA" id="ARBA00022989"/>
    </source>
</evidence>
<dbReference type="EMBL" id="DSYQ01000007">
    <property type="protein sequence ID" value="HGT71001.1"/>
    <property type="molecule type" value="Genomic_DNA"/>
</dbReference>
<feature type="transmembrane region" description="Helical" evidence="7">
    <location>
        <begin position="356"/>
        <end position="377"/>
    </location>
</feature>
<dbReference type="GO" id="GO:0071763">
    <property type="term" value="P:nuclear membrane organization"/>
    <property type="evidence" value="ECO:0007669"/>
    <property type="project" value="TreeGrafter"/>
</dbReference>
<accession>A0A7C4R5J9</accession>
<keyword evidence="4" id="KW-0256">Endoplasmic reticulum</keyword>
<protein>
    <submittedName>
        <fullName evidence="8">Uncharacterized protein</fullName>
    </submittedName>
</protein>
<organism evidence="8">
    <name type="scientific">candidate division CPR3 bacterium</name>
    <dbReference type="NCBI Taxonomy" id="2268181"/>
    <lineage>
        <taxon>Bacteria</taxon>
        <taxon>Bacteria division CPR3</taxon>
    </lineage>
</organism>
<dbReference type="AlphaFoldDB" id="A0A7C4R5J9"/>
<evidence type="ECO:0000256" key="7">
    <source>
        <dbReference type="SAM" id="Phobius"/>
    </source>
</evidence>
<keyword evidence="5 7" id="KW-1133">Transmembrane helix</keyword>
<dbReference type="Pfam" id="PF07787">
    <property type="entry name" value="TMEM43"/>
    <property type="match status" value="1"/>
</dbReference>
<feature type="transmembrane region" description="Helical" evidence="7">
    <location>
        <begin position="20"/>
        <end position="40"/>
    </location>
</feature>
<dbReference type="InterPro" id="IPR012430">
    <property type="entry name" value="TMEM43_fam"/>
</dbReference>
<keyword evidence="3 7" id="KW-0812">Transmembrane</keyword>
<sequence>MADIIKEKTTTGYGKRIGNAFSGIVIGLILFFASFGVLFWNEGKIDISNIAKTATVIDPTTQLDDSLNGKLISAYGEFKTEENIDDGLYLNPSNYLALERKVEMYSWKEEAESTTKENLGGSETTETTYTYKKDWVENPQDSSDFKEPTGHTNPTQTIKSEFYKAKNAKIGQYSVDLQSVKLPEFDDLALSNEIIKTDPDIILKNGFIYKPINKINPAFGQIYNVDDPQVGDLRISYRYLPSGITGTIFGAPQGNRISSYTDTKGNTLFRIFRTTHELAVNQMHTEFVTSRWIWRIAGFLMMWFGLSSIMGIIGTILAVVPFLASIGRGLISVITFIVALIFTILTILVSQILHSWIALLVLAILAIASIIFLPKLLKNRKIAKK</sequence>
<keyword evidence="6 7" id="KW-0472">Membrane</keyword>